<accession>A0A371EPR0</accession>
<sequence>MILKKNKMQKIPYASIVGNLMYNQICTRLDIALVVGVLGYMLTYWKSRLEIIKYHDSNFARC</sequence>
<keyword evidence="2" id="KW-1185">Reference proteome</keyword>
<gene>
    <name evidence="1" type="ORF">CR513_53022</name>
</gene>
<dbReference type="OrthoDB" id="413361at2759"/>
<protein>
    <submittedName>
        <fullName evidence="1">Uncharacterized protein</fullName>
    </submittedName>
</protein>
<proteinExistence type="predicted"/>
<dbReference type="EMBL" id="QJKJ01012723">
    <property type="protein sequence ID" value="RDX68037.1"/>
    <property type="molecule type" value="Genomic_DNA"/>
</dbReference>
<organism evidence="1 2">
    <name type="scientific">Mucuna pruriens</name>
    <name type="common">Velvet bean</name>
    <name type="synonym">Dolichos pruriens</name>
    <dbReference type="NCBI Taxonomy" id="157652"/>
    <lineage>
        <taxon>Eukaryota</taxon>
        <taxon>Viridiplantae</taxon>
        <taxon>Streptophyta</taxon>
        <taxon>Embryophyta</taxon>
        <taxon>Tracheophyta</taxon>
        <taxon>Spermatophyta</taxon>
        <taxon>Magnoliopsida</taxon>
        <taxon>eudicotyledons</taxon>
        <taxon>Gunneridae</taxon>
        <taxon>Pentapetalae</taxon>
        <taxon>rosids</taxon>
        <taxon>fabids</taxon>
        <taxon>Fabales</taxon>
        <taxon>Fabaceae</taxon>
        <taxon>Papilionoideae</taxon>
        <taxon>50 kb inversion clade</taxon>
        <taxon>NPAAA clade</taxon>
        <taxon>indigoferoid/millettioid clade</taxon>
        <taxon>Phaseoleae</taxon>
        <taxon>Mucuna</taxon>
    </lineage>
</organism>
<dbReference type="Proteomes" id="UP000257109">
    <property type="component" value="Unassembled WGS sequence"/>
</dbReference>
<feature type="non-terminal residue" evidence="1">
    <location>
        <position position="1"/>
    </location>
</feature>
<evidence type="ECO:0000313" key="1">
    <source>
        <dbReference type="EMBL" id="RDX68037.1"/>
    </source>
</evidence>
<dbReference type="AlphaFoldDB" id="A0A371EPR0"/>
<comment type="caution">
    <text evidence="1">The sequence shown here is derived from an EMBL/GenBank/DDBJ whole genome shotgun (WGS) entry which is preliminary data.</text>
</comment>
<evidence type="ECO:0000313" key="2">
    <source>
        <dbReference type="Proteomes" id="UP000257109"/>
    </source>
</evidence>
<name>A0A371EPR0_MUCPR</name>
<reference evidence="1" key="1">
    <citation type="submission" date="2018-05" db="EMBL/GenBank/DDBJ databases">
        <title>Draft genome of Mucuna pruriens seed.</title>
        <authorList>
            <person name="Nnadi N.E."/>
            <person name="Vos R."/>
            <person name="Hasami M.H."/>
            <person name="Devisetty U.K."/>
            <person name="Aguiy J.C."/>
        </authorList>
    </citation>
    <scope>NUCLEOTIDE SEQUENCE [LARGE SCALE GENOMIC DNA]</scope>
    <source>
        <strain evidence="1">JCA_2017</strain>
    </source>
</reference>